<evidence type="ECO:0000313" key="10">
    <source>
        <dbReference type="EMBL" id="EHO71287.1"/>
    </source>
</evidence>
<keyword evidence="5 8" id="KW-0521">NADP</keyword>
<gene>
    <name evidence="10" type="ORF">HMPREF9944_01143</name>
</gene>
<dbReference type="GO" id="GO:0046452">
    <property type="term" value="P:dihydrofolate metabolic process"/>
    <property type="evidence" value="ECO:0007669"/>
    <property type="project" value="TreeGrafter"/>
</dbReference>
<dbReference type="GO" id="GO:0046654">
    <property type="term" value="P:tetrahydrofolate biosynthetic process"/>
    <property type="evidence" value="ECO:0007669"/>
    <property type="project" value="UniProtKB-UniPathway"/>
</dbReference>
<comment type="catalytic activity">
    <reaction evidence="8">
        <text>(6S)-5,6,7,8-tetrahydrofolate + NADP(+) = 7,8-dihydrofolate + NADPH + H(+)</text>
        <dbReference type="Rhea" id="RHEA:15009"/>
        <dbReference type="ChEBI" id="CHEBI:15378"/>
        <dbReference type="ChEBI" id="CHEBI:57451"/>
        <dbReference type="ChEBI" id="CHEBI:57453"/>
        <dbReference type="ChEBI" id="CHEBI:57783"/>
        <dbReference type="ChEBI" id="CHEBI:58349"/>
        <dbReference type="EC" id="1.5.1.3"/>
    </reaction>
</comment>
<dbReference type="GO" id="GO:0005829">
    <property type="term" value="C:cytosol"/>
    <property type="evidence" value="ECO:0007669"/>
    <property type="project" value="TreeGrafter"/>
</dbReference>
<dbReference type="PRINTS" id="PR00070">
    <property type="entry name" value="DHFR"/>
</dbReference>
<dbReference type="GO" id="GO:0004146">
    <property type="term" value="F:dihydrofolate reductase activity"/>
    <property type="evidence" value="ECO:0007669"/>
    <property type="project" value="UniProtKB-EC"/>
</dbReference>
<evidence type="ECO:0000259" key="9">
    <source>
        <dbReference type="PROSITE" id="PS51330"/>
    </source>
</evidence>
<dbReference type="STRING" id="999422.HMPREF9944_01143"/>
<dbReference type="Pfam" id="PF00186">
    <property type="entry name" value="DHFR_1"/>
    <property type="match status" value="1"/>
</dbReference>
<accession>H1HLU9</accession>
<evidence type="ECO:0000256" key="7">
    <source>
        <dbReference type="ARBA" id="ARBA00025067"/>
    </source>
</evidence>
<protein>
    <recommendedName>
        <fullName evidence="3 8">Dihydrofolate reductase</fullName>
        <ecNumber evidence="3 8">1.5.1.3</ecNumber>
    </recommendedName>
</protein>
<evidence type="ECO:0000256" key="1">
    <source>
        <dbReference type="ARBA" id="ARBA00004903"/>
    </source>
</evidence>
<dbReference type="Gene3D" id="3.40.430.10">
    <property type="entry name" value="Dihydrofolate Reductase, subunit A"/>
    <property type="match status" value="1"/>
</dbReference>
<evidence type="ECO:0000256" key="5">
    <source>
        <dbReference type="ARBA" id="ARBA00022857"/>
    </source>
</evidence>
<keyword evidence="4 8" id="KW-0554">One-carbon metabolism</keyword>
<name>H1HLU9_9BACT</name>
<dbReference type="EMBL" id="AGEK01000021">
    <property type="protein sequence ID" value="EHO71287.1"/>
    <property type="molecule type" value="Genomic_DNA"/>
</dbReference>
<keyword evidence="6 8" id="KW-0560">Oxidoreductase</keyword>
<dbReference type="UniPathway" id="UPA00077">
    <property type="reaction ID" value="UER00158"/>
</dbReference>
<dbReference type="InterPro" id="IPR024072">
    <property type="entry name" value="DHFR-like_dom_sf"/>
</dbReference>
<dbReference type="AlphaFoldDB" id="H1HLU9"/>
<dbReference type="GO" id="GO:0006730">
    <property type="term" value="P:one-carbon metabolic process"/>
    <property type="evidence" value="ECO:0007669"/>
    <property type="project" value="UniProtKB-KW"/>
</dbReference>
<keyword evidence="11" id="KW-1185">Reference proteome</keyword>
<dbReference type="CDD" id="cd00209">
    <property type="entry name" value="DHFR"/>
    <property type="match status" value="1"/>
</dbReference>
<dbReference type="PATRIC" id="fig|999422.3.peg.1182"/>
<evidence type="ECO:0000256" key="8">
    <source>
        <dbReference type="PIRNR" id="PIRNR000194"/>
    </source>
</evidence>
<dbReference type="GO" id="GO:0046655">
    <property type="term" value="P:folic acid metabolic process"/>
    <property type="evidence" value="ECO:0007669"/>
    <property type="project" value="TreeGrafter"/>
</dbReference>
<dbReference type="EC" id="1.5.1.3" evidence="3 8"/>
<dbReference type="InterPro" id="IPR012259">
    <property type="entry name" value="DHFR"/>
</dbReference>
<dbReference type="GO" id="GO:0050661">
    <property type="term" value="F:NADP binding"/>
    <property type="evidence" value="ECO:0007669"/>
    <property type="project" value="InterPro"/>
</dbReference>
<feature type="domain" description="DHFR" evidence="9">
    <location>
        <begin position="2"/>
        <end position="159"/>
    </location>
</feature>
<dbReference type="HOGENOM" id="CLU_043966_5_2_10"/>
<dbReference type="PANTHER" id="PTHR48069:SF3">
    <property type="entry name" value="DIHYDROFOLATE REDUCTASE"/>
    <property type="match status" value="1"/>
</dbReference>
<dbReference type="Proteomes" id="UP000003167">
    <property type="component" value="Unassembled WGS sequence"/>
</dbReference>
<evidence type="ECO:0000256" key="3">
    <source>
        <dbReference type="ARBA" id="ARBA00012856"/>
    </source>
</evidence>
<evidence type="ECO:0000256" key="4">
    <source>
        <dbReference type="ARBA" id="ARBA00022563"/>
    </source>
</evidence>
<dbReference type="OrthoDB" id="9804315at2"/>
<dbReference type="SUPFAM" id="SSF53597">
    <property type="entry name" value="Dihydrofolate reductase-like"/>
    <property type="match status" value="1"/>
</dbReference>
<comment type="caution">
    <text evidence="10">The sequence shown here is derived from an EMBL/GenBank/DDBJ whole genome shotgun (WGS) entry which is preliminary data.</text>
</comment>
<organism evidence="10 11">
    <name type="scientific">Segatella maculosa OT 289</name>
    <dbReference type="NCBI Taxonomy" id="999422"/>
    <lineage>
        <taxon>Bacteria</taxon>
        <taxon>Pseudomonadati</taxon>
        <taxon>Bacteroidota</taxon>
        <taxon>Bacteroidia</taxon>
        <taxon>Bacteroidales</taxon>
        <taxon>Prevotellaceae</taxon>
        <taxon>Segatella</taxon>
    </lineage>
</organism>
<comment type="function">
    <text evidence="7 8">Key enzyme in folate metabolism. Catalyzes an essential reaction for de novo glycine and purine synthesis, and for DNA precursor synthesis.</text>
</comment>
<reference evidence="10 11" key="1">
    <citation type="submission" date="2011-12" db="EMBL/GenBank/DDBJ databases">
        <title>The Genome Sequence of Prevotella maculosa OT 289.</title>
        <authorList>
            <consortium name="The Broad Institute Genome Sequencing Platform"/>
            <person name="Earl A."/>
            <person name="Ward D."/>
            <person name="Feldgarden M."/>
            <person name="Gevers D."/>
            <person name="Izard J."/>
            <person name="Blanton J.M."/>
            <person name="Mathney J."/>
            <person name="Tanner A.C."/>
            <person name="Dewhirst F.E."/>
            <person name="Young S.K."/>
            <person name="Zeng Q."/>
            <person name="Gargeya S."/>
            <person name="Fitzgerald M."/>
            <person name="Haas B."/>
            <person name="Abouelleil A."/>
            <person name="Alvarado L."/>
            <person name="Arachchi H.M."/>
            <person name="Berlin A."/>
            <person name="Chapman S.B."/>
            <person name="Gearin G."/>
            <person name="Goldberg J."/>
            <person name="Griggs A."/>
            <person name="Gujja S."/>
            <person name="Hansen M."/>
            <person name="Heiman D."/>
            <person name="Howarth C."/>
            <person name="Larimer J."/>
            <person name="Lui A."/>
            <person name="MacDonald P.J.P."/>
            <person name="McCowen C."/>
            <person name="Montmayeur A."/>
            <person name="Murphy C."/>
            <person name="Neiman D."/>
            <person name="Pearson M."/>
            <person name="Priest M."/>
            <person name="Roberts A."/>
            <person name="Saif S."/>
            <person name="Shea T."/>
            <person name="Sisk P."/>
            <person name="Stolte C."/>
            <person name="Sykes S."/>
            <person name="Wortman J."/>
            <person name="Nusbaum C."/>
            <person name="Birren B."/>
        </authorList>
    </citation>
    <scope>NUCLEOTIDE SEQUENCE [LARGE SCALE GENOMIC DNA]</scope>
    <source>
        <strain evidence="10 11">OT 289</strain>
    </source>
</reference>
<evidence type="ECO:0000256" key="2">
    <source>
        <dbReference type="ARBA" id="ARBA00009539"/>
    </source>
</evidence>
<evidence type="ECO:0000313" key="11">
    <source>
        <dbReference type="Proteomes" id="UP000003167"/>
    </source>
</evidence>
<evidence type="ECO:0000256" key="6">
    <source>
        <dbReference type="ARBA" id="ARBA00023002"/>
    </source>
</evidence>
<dbReference type="PIRSF" id="PIRSF000194">
    <property type="entry name" value="DHFR"/>
    <property type="match status" value="1"/>
</dbReference>
<dbReference type="RefSeq" id="WP_008565025.1">
    <property type="nucleotide sequence ID" value="NZ_JH594502.1"/>
</dbReference>
<comment type="similarity">
    <text evidence="2 8">Belongs to the dihydrofolate reductase family.</text>
</comment>
<dbReference type="PROSITE" id="PS51330">
    <property type="entry name" value="DHFR_2"/>
    <property type="match status" value="1"/>
</dbReference>
<dbReference type="PANTHER" id="PTHR48069">
    <property type="entry name" value="DIHYDROFOLATE REDUCTASE"/>
    <property type="match status" value="1"/>
</dbReference>
<dbReference type="InterPro" id="IPR001796">
    <property type="entry name" value="DHFR_dom"/>
</dbReference>
<proteinExistence type="inferred from homology"/>
<sequence>MILSLIASVAKNRAIGYQNKLLYPFKADLERFKQLTTDHTIIMGRRTFESLPNGALPHRRNIVISRSVASFAGCVRVSSFAEALEQCQNEEEVFIIGGEQVYKEAINQAEKLYLTEIDAMPERADAFFPDYQDWHRIYYETHKKGEYNPFTFAFTVYQKPILCL</sequence>
<comment type="pathway">
    <text evidence="1 8">Cofactor biosynthesis; tetrahydrofolate biosynthesis; 5,6,7,8-tetrahydrofolate from 7,8-dihydrofolate: step 1/1.</text>
</comment>